<proteinExistence type="predicted"/>
<protein>
    <submittedName>
        <fullName evidence="3">Proteasome regulatory subunit carboxy-terminal protein</fullName>
    </submittedName>
</protein>
<evidence type="ECO:0000259" key="2">
    <source>
        <dbReference type="Pfam" id="PF08375"/>
    </source>
</evidence>
<dbReference type="GO" id="GO:0030234">
    <property type="term" value="F:enzyme regulator activity"/>
    <property type="evidence" value="ECO:0007669"/>
    <property type="project" value="InterPro"/>
</dbReference>
<keyword evidence="4" id="KW-1185">Reference proteome</keyword>
<comment type="caution">
    <text evidence="3">The sequence shown here is derived from an EMBL/GenBank/DDBJ whole genome shotgun (WGS) entry which is preliminary data.</text>
</comment>
<gene>
    <name evidence="3" type="ORF">GNI_048070</name>
</gene>
<dbReference type="GO" id="GO:0000502">
    <property type="term" value="C:proteasome complex"/>
    <property type="evidence" value="ECO:0007669"/>
    <property type="project" value="UniProtKB-KW"/>
</dbReference>
<evidence type="ECO:0000313" key="3">
    <source>
        <dbReference type="EMBL" id="EZG73796.1"/>
    </source>
</evidence>
<dbReference type="Proteomes" id="UP000019763">
    <property type="component" value="Unassembled WGS sequence"/>
</dbReference>
<feature type="domain" description="26S proteasome non-ATPase regulatory subunit 3 C-terminal" evidence="2">
    <location>
        <begin position="12"/>
        <end position="71"/>
    </location>
</feature>
<name>A0A023B9T9_GRENI</name>
<dbReference type="RefSeq" id="XP_011129642.1">
    <property type="nucleotide sequence ID" value="XM_011131340.1"/>
</dbReference>
<dbReference type="OrthoDB" id="1713558at2759"/>
<accession>A0A023B9T9</accession>
<keyword evidence="3" id="KW-0647">Proteasome</keyword>
<evidence type="ECO:0000256" key="1">
    <source>
        <dbReference type="SAM" id="MobiDB-lite"/>
    </source>
</evidence>
<feature type="region of interest" description="Disordered" evidence="1">
    <location>
        <begin position="46"/>
        <end position="73"/>
    </location>
</feature>
<dbReference type="GO" id="GO:0042176">
    <property type="term" value="P:regulation of protein catabolic process"/>
    <property type="evidence" value="ECO:0007669"/>
    <property type="project" value="InterPro"/>
</dbReference>
<dbReference type="InterPro" id="IPR013586">
    <property type="entry name" value="PSMD3_C"/>
</dbReference>
<dbReference type="Pfam" id="PF08375">
    <property type="entry name" value="Rpn3_C"/>
    <property type="match status" value="1"/>
</dbReference>
<feature type="compositionally biased region" description="Basic and acidic residues" evidence="1">
    <location>
        <begin position="46"/>
        <end position="64"/>
    </location>
</feature>
<dbReference type="EMBL" id="AFNH02000371">
    <property type="protein sequence ID" value="EZG73796.1"/>
    <property type="molecule type" value="Genomic_DNA"/>
</dbReference>
<evidence type="ECO:0000313" key="4">
    <source>
        <dbReference type="Proteomes" id="UP000019763"/>
    </source>
</evidence>
<dbReference type="AlphaFoldDB" id="A0A023B9T9"/>
<reference evidence="3" key="1">
    <citation type="submission" date="2013-12" db="EMBL/GenBank/DDBJ databases">
        <authorList>
            <person name="Omoto C.K."/>
            <person name="Sibley D."/>
            <person name="Venepally P."/>
            <person name="Hadjithomas M."/>
            <person name="Karamycheva S."/>
            <person name="Brunk B."/>
            <person name="Roos D."/>
            <person name="Caler E."/>
            <person name="Lorenzi H."/>
        </authorList>
    </citation>
    <scope>NUCLEOTIDE SEQUENCE</scope>
</reference>
<organism evidence="3 4">
    <name type="scientific">Gregarina niphandrodes</name>
    <name type="common">Septate eugregarine</name>
    <dbReference type="NCBI Taxonomy" id="110365"/>
    <lineage>
        <taxon>Eukaryota</taxon>
        <taxon>Sar</taxon>
        <taxon>Alveolata</taxon>
        <taxon>Apicomplexa</taxon>
        <taxon>Conoidasida</taxon>
        <taxon>Gregarinasina</taxon>
        <taxon>Eugregarinorida</taxon>
        <taxon>Gregarinidae</taxon>
        <taxon>Gregarina</taxon>
    </lineage>
</organism>
<feature type="non-terminal residue" evidence="3">
    <location>
        <position position="1"/>
    </location>
</feature>
<dbReference type="GeneID" id="22911764"/>
<sequence>SPEDSLTGNEAALTFNKRITFCSDMYKDAVRALQYPEEESLKARAAEAERRRKQQAEERTRAEAEEGYDDDEF</sequence>
<dbReference type="VEuPathDB" id="CryptoDB:GNI_048070"/>